<organism evidence="2 3">
    <name type="scientific">Basidiobolus meristosporus CBS 931.73</name>
    <dbReference type="NCBI Taxonomy" id="1314790"/>
    <lineage>
        <taxon>Eukaryota</taxon>
        <taxon>Fungi</taxon>
        <taxon>Fungi incertae sedis</taxon>
        <taxon>Zoopagomycota</taxon>
        <taxon>Entomophthoromycotina</taxon>
        <taxon>Basidiobolomycetes</taxon>
        <taxon>Basidiobolales</taxon>
        <taxon>Basidiobolaceae</taxon>
        <taxon>Basidiobolus</taxon>
    </lineage>
</organism>
<keyword evidence="3" id="KW-1185">Reference proteome</keyword>
<gene>
    <name evidence="2" type="ORF">K493DRAFT_320775</name>
</gene>
<evidence type="ECO:0000256" key="1">
    <source>
        <dbReference type="SAM" id="SignalP"/>
    </source>
</evidence>
<evidence type="ECO:0000313" key="3">
    <source>
        <dbReference type="Proteomes" id="UP000193498"/>
    </source>
</evidence>
<dbReference type="EMBL" id="MCFE01000720">
    <property type="protein sequence ID" value="ORX80987.1"/>
    <property type="molecule type" value="Genomic_DNA"/>
</dbReference>
<comment type="caution">
    <text evidence="2">The sequence shown here is derived from an EMBL/GenBank/DDBJ whole genome shotgun (WGS) entry which is preliminary data.</text>
</comment>
<dbReference type="Proteomes" id="UP000193498">
    <property type="component" value="Unassembled WGS sequence"/>
</dbReference>
<accession>A0A1Y1X597</accession>
<evidence type="ECO:0008006" key="4">
    <source>
        <dbReference type="Google" id="ProtNLM"/>
    </source>
</evidence>
<sequence length="93" mass="10389">MHFLPLVWIIAGVLVFSASGLPVRMDSRQEVFDHAASNQGLASWRQAIRNIMDYRPGDEYAENEFENYAESYGSLLPSPLSPEAEAVATLDEE</sequence>
<dbReference type="AlphaFoldDB" id="A0A1Y1X597"/>
<proteinExistence type="predicted"/>
<feature type="chain" id="PRO_5013050507" description="Cathepsin propeptide inhibitor domain-containing protein" evidence="1">
    <location>
        <begin position="21"/>
        <end position="93"/>
    </location>
</feature>
<dbReference type="InParanoid" id="A0A1Y1X597"/>
<name>A0A1Y1X597_9FUNG</name>
<evidence type="ECO:0000313" key="2">
    <source>
        <dbReference type="EMBL" id="ORX80987.1"/>
    </source>
</evidence>
<feature type="signal peptide" evidence="1">
    <location>
        <begin position="1"/>
        <end position="20"/>
    </location>
</feature>
<reference evidence="2 3" key="1">
    <citation type="submission" date="2016-07" db="EMBL/GenBank/DDBJ databases">
        <title>Pervasive Adenine N6-methylation of Active Genes in Fungi.</title>
        <authorList>
            <consortium name="DOE Joint Genome Institute"/>
            <person name="Mondo S.J."/>
            <person name="Dannebaum R.O."/>
            <person name="Kuo R.C."/>
            <person name="Labutti K."/>
            <person name="Haridas S."/>
            <person name="Kuo A."/>
            <person name="Salamov A."/>
            <person name="Ahrendt S.R."/>
            <person name="Lipzen A."/>
            <person name="Sullivan W."/>
            <person name="Andreopoulos W.B."/>
            <person name="Clum A."/>
            <person name="Lindquist E."/>
            <person name="Daum C."/>
            <person name="Ramamoorthy G.K."/>
            <person name="Gryganskyi A."/>
            <person name="Culley D."/>
            <person name="Magnuson J.K."/>
            <person name="James T.Y."/>
            <person name="O'Malley M.A."/>
            <person name="Stajich J.E."/>
            <person name="Spatafora J.W."/>
            <person name="Visel A."/>
            <person name="Grigoriev I.V."/>
        </authorList>
    </citation>
    <scope>NUCLEOTIDE SEQUENCE [LARGE SCALE GENOMIC DNA]</scope>
    <source>
        <strain evidence="2 3">CBS 931.73</strain>
    </source>
</reference>
<keyword evidence="1" id="KW-0732">Signal</keyword>
<protein>
    <recommendedName>
        <fullName evidence="4">Cathepsin propeptide inhibitor domain-containing protein</fullName>
    </recommendedName>
</protein>